<sequence>MQVQRITTPSEGFLLEISLSRDEVARVWMAERVSLNFSEVRHRLSFAQPLPLDRAFTPEFQDSIAPYLPEGFDQQVHAANAAVLQLPHLILGGVRVLSHLPVMGVQRVTLRFKRAFGALQSFLQPQHRTEDMTRQGLDKAAAEALLSFLTPTLELAQIDQRALQDPEVCDLVATRLDRLAESRDELAFFAHLIRRFVDQNAPLPGNTHDAPGTARQKLTGPAS</sequence>
<dbReference type="AlphaFoldDB" id="A0A1G8MG13"/>
<evidence type="ECO:0000256" key="1">
    <source>
        <dbReference type="SAM" id="MobiDB-lite"/>
    </source>
</evidence>
<accession>A0A1G8MG13</accession>
<dbReference type="Proteomes" id="UP000199093">
    <property type="component" value="Unassembled WGS sequence"/>
</dbReference>
<dbReference type="RefSeq" id="WP_089846652.1">
    <property type="nucleotide sequence ID" value="NZ_FNEJ01000008.1"/>
</dbReference>
<reference evidence="2 3" key="1">
    <citation type="submission" date="2016-10" db="EMBL/GenBank/DDBJ databases">
        <authorList>
            <person name="de Groot N.N."/>
        </authorList>
    </citation>
    <scope>NUCLEOTIDE SEQUENCE [LARGE SCALE GENOMIC DNA]</scope>
    <source>
        <strain evidence="2 3">DSM 26424</strain>
    </source>
</reference>
<organism evidence="2 3">
    <name type="scientific">Salipiger marinus</name>
    <dbReference type="NCBI Taxonomy" id="555512"/>
    <lineage>
        <taxon>Bacteria</taxon>
        <taxon>Pseudomonadati</taxon>
        <taxon>Pseudomonadota</taxon>
        <taxon>Alphaproteobacteria</taxon>
        <taxon>Rhodobacterales</taxon>
        <taxon>Roseobacteraceae</taxon>
        <taxon>Salipiger</taxon>
    </lineage>
</organism>
<evidence type="ECO:0000313" key="3">
    <source>
        <dbReference type="Proteomes" id="UP000199093"/>
    </source>
</evidence>
<dbReference type="EMBL" id="FNEJ01000008">
    <property type="protein sequence ID" value="SDI66812.1"/>
    <property type="molecule type" value="Genomic_DNA"/>
</dbReference>
<dbReference type="OrthoDB" id="7827984at2"/>
<proteinExistence type="predicted"/>
<name>A0A1G8MG13_9RHOB</name>
<protein>
    <submittedName>
        <fullName evidence="2">Uncharacterized protein</fullName>
    </submittedName>
</protein>
<evidence type="ECO:0000313" key="2">
    <source>
        <dbReference type="EMBL" id="SDI66812.1"/>
    </source>
</evidence>
<gene>
    <name evidence="2" type="ORF">SAMN04487993_100827</name>
</gene>
<keyword evidence="3" id="KW-1185">Reference proteome</keyword>
<feature type="region of interest" description="Disordered" evidence="1">
    <location>
        <begin position="200"/>
        <end position="223"/>
    </location>
</feature>